<accession>A0AAN8EQM5</accession>
<feature type="compositionally biased region" description="Acidic residues" evidence="1">
    <location>
        <begin position="817"/>
        <end position="841"/>
    </location>
</feature>
<feature type="compositionally biased region" description="Acidic residues" evidence="1">
    <location>
        <begin position="850"/>
        <end position="871"/>
    </location>
</feature>
<sequence length="948" mass="107596">MNGFVVKHTYFDDDKELCEINETDTRSTVLVDISTAHLSHRNELEPKPANLKQSRKRKRLSSNTNNCGNLVETPGVSSFPKKAKFRKRKKQRKSRSGTGKSKKKGDGERGSFVDAISKDLVADVKRDIVNQLLSTPYLLKLSLIDASWHQLCADYVKRLKRNGGVVDIGLFFRDKNPFLRKFVEENGQIIAKTFHDDVRFLVRKLHYLMEPIWRSGDEESCLMLDDFTPKALGYHCSYSEEQLPSCPVVLREKIRDLFMRDFPRTSRYVYSPSFLEPRTFLDLVACRRDIMTSLNLGELKVHGQPLMRLNFPKLRELIWHNADMFELASWNTTELAVLSVTASASSMSGFETVTRLPNLEHLYTGLKVPDDPTRFDLDVLLRSYQAFWNNPVLARQRGEERGEGNGPDFVVSALPNLQRIAFWNAPEKIFSLMATNNISFETVQFGQLNQSLTRLCSLDSIMQALFKFNQPKYECFKLNISHLKLYLHAMPVVSLDYYLPQLMMGVNDAMVSLRSLDIFVHCSFSATMPTSWMLEGRQKNSSSKLKNLTHFSLHIDGFCVFNDLDCHLPPSLICVSISVSLPANGARRSVSSLMEFIKRLSNVNSYPDLEEIHLQVWGVRCAEQLLNHVADHLSDVRRLSVIAMPVSEQRGRLVDLIRHVTASCSRLVSLQLSVEMMLILVKEYGDLWTHNWRLAIARAAAECGMRDSCDFGVGALPRVSECDEYTVKPSFPEDADVELNLVDFADDEDELSRKDSAQDSDGCSNDSFVVESDEEVSEEDDDEIDLLDKELESETDRRHERYERKKSRIPSTSSEESLQDDEDEDGSDVEYITDYEDDENEPYNPLIDDKAEEVDSDEESDEGSGTEPDDGDSIHSSDEGMLDSEAEVVESGMESVDGSDTEPEGEDAVFSSDQEMLEAAAEMVNARPRRDQGKAVRRKRIIVSSDSD</sequence>
<dbReference type="EMBL" id="WIXE01023937">
    <property type="protein sequence ID" value="KAK5966066.1"/>
    <property type="molecule type" value="Genomic_DNA"/>
</dbReference>
<evidence type="ECO:0000256" key="1">
    <source>
        <dbReference type="SAM" id="MobiDB-lite"/>
    </source>
</evidence>
<reference evidence="2 3" key="1">
    <citation type="submission" date="2019-10" db="EMBL/GenBank/DDBJ databases">
        <title>Assembly and Annotation for the nematode Trichostrongylus colubriformis.</title>
        <authorList>
            <person name="Martin J."/>
        </authorList>
    </citation>
    <scope>NUCLEOTIDE SEQUENCE [LARGE SCALE GENOMIC DNA]</scope>
    <source>
        <strain evidence="2">G859</strain>
        <tissue evidence="2">Whole worm</tissue>
    </source>
</reference>
<keyword evidence="3" id="KW-1185">Reference proteome</keyword>
<feature type="compositionally biased region" description="Basic and acidic residues" evidence="1">
    <location>
        <begin position="786"/>
        <end position="803"/>
    </location>
</feature>
<evidence type="ECO:0000313" key="2">
    <source>
        <dbReference type="EMBL" id="KAK5966066.1"/>
    </source>
</evidence>
<evidence type="ECO:0000313" key="3">
    <source>
        <dbReference type="Proteomes" id="UP001331761"/>
    </source>
</evidence>
<feature type="region of interest" description="Disordered" evidence="1">
    <location>
        <begin position="41"/>
        <end position="110"/>
    </location>
</feature>
<feature type="compositionally biased region" description="Acidic residues" evidence="1">
    <location>
        <begin position="771"/>
        <end position="785"/>
    </location>
</feature>
<feature type="region of interest" description="Disordered" evidence="1">
    <location>
        <begin position="748"/>
        <end position="948"/>
    </location>
</feature>
<dbReference type="Proteomes" id="UP001331761">
    <property type="component" value="Unassembled WGS sequence"/>
</dbReference>
<proteinExistence type="predicted"/>
<organism evidence="2 3">
    <name type="scientific">Trichostrongylus colubriformis</name>
    <name type="common">Black scour worm</name>
    <dbReference type="NCBI Taxonomy" id="6319"/>
    <lineage>
        <taxon>Eukaryota</taxon>
        <taxon>Metazoa</taxon>
        <taxon>Ecdysozoa</taxon>
        <taxon>Nematoda</taxon>
        <taxon>Chromadorea</taxon>
        <taxon>Rhabditida</taxon>
        <taxon>Rhabditina</taxon>
        <taxon>Rhabditomorpha</taxon>
        <taxon>Strongyloidea</taxon>
        <taxon>Trichostrongylidae</taxon>
        <taxon>Trichostrongylus</taxon>
    </lineage>
</organism>
<feature type="compositionally biased region" description="Basic residues" evidence="1">
    <location>
        <begin position="81"/>
        <end position="103"/>
    </location>
</feature>
<protein>
    <submittedName>
        <fullName evidence="2">Uncharacterized protein</fullName>
    </submittedName>
</protein>
<gene>
    <name evidence="2" type="ORF">GCK32_002575</name>
</gene>
<comment type="caution">
    <text evidence="2">The sequence shown here is derived from an EMBL/GenBank/DDBJ whole genome shotgun (WGS) entry which is preliminary data.</text>
</comment>
<dbReference type="AlphaFoldDB" id="A0AAN8EQM5"/>
<name>A0AAN8EQM5_TRICO</name>
<feature type="compositionally biased region" description="Acidic residues" evidence="1">
    <location>
        <begin position="897"/>
        <end position="907"/>
    </location>
</feature>